<feature type="chain" id="PRO_5016455730" evidence="2">
    <location>
        <begin position="20"/>
        <end position="351"/>
    </location>
</feature>
<proteinExistence type="predicted"/>
<gene>
    <name evidence="3" type="ORF">BO71DRAFT_377380</name>
</gene>
<dbReference type="InterPro" id="IPR036514">
    <property type="entry name" value="SGNH_hydro_sf"/>
</dbReference>
<evidence type="ECO:0000313" key="4">
    <source>
        <dbReference type="Proteomes" id="UP000247810"/>
    </source>
</evidence>
<sequence>MRLVHHIFGTLAWLEVALAGRWGPTSFRNLVTFGDSYTDDTRINYFYNHNGSAPPVGWVEPIANVSSSGGYIWGEYVAQYASLTHRYNYAVSGASCSNKITPRTASATVGDYPSVLEYEVPAFIADNKYHLPSGQKFLEIPPEESIFSIWIGTNDLGNNAFLTDSQVENKTIPDYIDCVYSALDGVYKTEAAKYFVIMNIVPLQLAPLYATPENGGVGPNDYWPDKPSNITEISYRMWEQVATVNDVYDYRTPYELLVAKRYPGAKFAVMDMYGLISEIYNNPSEYLDAPANVTGYDYHCTINATDCENLPDLQSYLWFDQLHPSVRTDQIIAREFIKVVHGESRFATYWS</sequence>
<evidence type="ECO:0000313" key="3">
    <source>
        <dbReference type="EMBL" id="PYH95491.1"/>
    </source>
</evidence>
<dbReference type="PANTHER" id="PTHR45648">
    <property type="entry name" value="GDSL LIPASE/ACYLHYDROLASE FAMILY PROTEIN (AFU_ORTHOLOGUE AFUA_4G14700)"/>
    <property type="match status" value="1"/>
</dbReference>
<keyword evidence="1 3" id="KW-0378">Hydrolase</keyword>
<dbReference type="InterPro" id="IPR051058">
    <property type="entry name" value="GDSL_Est/Lipase"/>
</dbReference>
<dbReference type="Proteomes" id="UP000247810">
    <property type="component" value="Unassembled WGS sequence"/>
</dbReference>
<dbReference type="Pfam" id="PF00657">
    <property type="entry name" value="Lipase_GDSL"/>
    <property type="match status" value="1"/>
</dbReference>
<reference evidence="3 4" key="1">
    <citation type="submission" date="2018-02" db="EMBL/GenBank/DDBJ databases">
        <title>The genomes of Aspergillus section Nigri reveals drivers in fungal speciation.</title>
        <authorList>
            <consortium name="DOE Joint Genome Institute"/>
            <person name="Vesth T.C."/>
            <person name="Nybo J."/>
            <person name="Theobald S."/>
            <person name="Brandl J."/>
            <person name="Frisvad J.C."/>
            <person name="Nielsen K.F."/>
            <person name="Lyhne E.K."/>
            <person name="Kogle M.E."/>
            <person name="Kuo A."/>
            <person name="Riley R."/>
            <person name="Clum A."/>
            <person name="Nolan M."/>
            <person name="Lipzen A."/>
            <person name="Salamov A."/>
            <person name="Henrissat B."/>
            <person name="Wiebenga A."/>
            <person name="De vries R.P."/>
            <person name="Grigoriev I.V."/>
            <person name="Mortensen U.H."/>
            <person name="Andersen M.R."/>
            <person name="Baker S.E."/>
        </authorList>
    </citation>
    <scope>NUCLEOTIDE SEQUENCE [LARGE SCALE GENOMIC DNA]</scope>
    <source>
        <strain evidence="3 4">CBS 707.79</strain>
    </source>
</reference>
<dbReference type="OrthoDB" id="1600564at2759"/>
<dbReference type="VEuPathDB" id="FungiDB:BO71DRAFT_377380"/>
<organism evidence="3 4">
    <name type="scientific">Aspergillus ellipticus CBS 707.79</name>
    <dbReference type="NCBI Taxonomy" id="1448320"/>
    <lineage>
        <taxon>Eukaryota</taxon>
        <taxon>Fungi</taxon>
        <taxon>Dikarya</taxon>
        <taxon>Ascomycota</taxon>
        <taxon>Pezizomycotina</taxon>
        <taxon>Eurotiomycetes</taxon>
        <taxon>Eurotiomycetidae</taxon>
        <taxon>Eurotiales</taxon>
        <taxon>Aspergillaceae</taxon>
        <taxon>Aspergillus</taxon>
        <taxon>Aspergillus subgen. Circumdati</taxon>
    </lineage>
</organism>
<keyword evidence="2" id="KW-0732">Signal</keyword>
<dbReference type="STRING" id="1448320.A0A319DDX5"/>
<name>A0A319DDX5_9EURO</name>
<evidence type="ECO:0000256" key="2">
    <source>
        <dbReference type="SAM" id="SignalP"/>
    </source>
</evidence>
<protein>
    <submittedName>
        <fullName evidence="3">GDSL lipase/acylhydrolase family protein</fullName>
    </submittedName>
</protein>
<dbReference type="AlphaFoldDB" id="A0A319DDX5"/>
<dbReference type="CDD" id="cd01846">
    <property type="entry name" value="fatty_acyltransferase_like"/>
    <property type="match status" value="1"/>
</dbReference>
<dbReference type="SUPFAM" id="SSF52266">
    <property type="entry name" value="SGNH hydrolase"/>
    <property type="match status" value="1"/>
</dbReference>
<dbReference type="EMBL" id="KZ825852">
    <property type="protein sequence ID" value="PYH95491.1"/>
    <property type="molecule type" value="Genomic_DNA"/>
</dbReference>
<dbReference type="Gene3D" id="3.40.50.1110">
    <property type="entry name" value="SGNH hydrolase"/>
    <property type="match status" value="1"/>
</dbReference>
<evidence type="ECO:0000256" key="1">
    <source>
        <dbReference type="ARBA" id="ARBA00022801"/>
    </source>
</evidence>
<dbReference type="GO" id="GO:0016788">
    <property type="term" value="F:hydrolase activity, acting on ester bonds"/>
    <property type="evidence" value="ECO:0007669"/>
    <property type="project" value="InterPro"/>
</dbReference>
<accession>A0A319DDX5</accession>
<dbReference type="InterPro" id="IPR001087">
    <property type="entry name" value="GDSL"/>
</dbReference>
<feature type="signal peptide" evidence="2">
    <location>
        <begin position="1"/>
        <end position="19"/>
    </location>
</feature>
<dbReference type="PANTHER" id="PTHR45648:SF22">
    <property type="entry name" value="GDSL LIPASE_ACYLHYDROLASE FAMILY PROTEIN (AFU_ORTHOLOGUE AFUA_4G14700)"/>
    <property type="match status" value="1"/>
</dbReference>
<keyword evidence="4" id="KW-1185">Reference proteome</keyword>